<dbReference type="PROSITE" id="PS51318">
    <property type="entry name" value="TAT"/>
    <property type="match status" value="1"/>
</dbReference>
<reference evidence="4" key="1">
    <citation type="submission" date="2024-06" db="EMBL/GenBank/DDBJ databases">
        <title>Streptomyces sp. strain HUAS MG91 genome sequences.</title>
        <authorList>
            <person name="Mo P."/>
        </authorList>
    </citation>
    <scope>NUCLEOTIDE SEQUENCE</scope>
    <source>
        <strain evidence="4">HUAS MG91</strain>
    </source>
</reference>
<dbReference type="KEGG" id="stac:ABII15_18710"/>
<evidence type="ECO:0000256" key="3">
    <source>
        <dbReference type="SAM" id="SignalP"/>
    </source>
</evidence>
<sequence>MRATPHTRRVLRTATIAAGALAALTLAATTASADTGPAGSRELAAQEGNAPSHAHGYVVAPGADGTVTARPSAAPADTSGSALIAAGAGIAATGAASLGFALYRRDSER</sequence>
<keyword evidence="3" id="KW-0732">Signal</keyword>
<dbReference type="RefSeq" id="WP_353943477.1">
    <property type="nucleotide sequence ID" value="NZ_CP159534.1"/>
</dbReference>
<keyword evidence="2" id="KW-1133">Transmembrane helix</keyword>
<keyword evidence="2" id="KW-0812">Transmembrane</keyword>
<feature type="transmembrane region" description="Helical" evidence="2">
    <location>
        <begin position="82"/>
        <end position="103"/>
    </location>
</feature>
<gene>
    <name evidence="4" type="ORF">ABII15_18710</name>
</gene>
<evidence type="ECO:0000313" key="4">
    <source>
        <dbReference type="EMBL" id="XCJ71876.1"/>
    </source>
</evidence>
<evidence type="ECO:0008006" key="5">
    <source>
        <dbReference type="Google" id="ProtNLM"/>
    </source>
</evidence>
<dbReference type="EMBL" id="CP159534">
    <property type="protein sequence ID" value="XCJ71876.1"/>
    <property type="molecule type" value="Genomic_DNA"/>
</dbReference>
<name>A0AAU8IUC7_9ACTN</name>
<accession>A0AAU8IUC7</accession>
<feature type="region of interest" description="Disordered" evidence="1">
    <location>
        <begin position="31"/>
        <end position="63"/>
    </location>
</feature>
<keyword evidence="2" id="KW-0472">Membrane</keyword>
<proteinExistence type="predicted"/>
<evidence type="ECO:0000256" key="2">
    <source>
        <dbReference type="SAM" id="Phobius"/>
    </source>
</evidence>
<dbReference type="InterPro" id="IPR006311">
    <property type="entry name" value="TAT_signal"/>
</dbReference>
<organism evidence="4">
    <name type="scientific">Streptomyces tabacisoli</name>
    <dbReference type="NCBI Taxonomy" id="3156398"/>
    <lineage>
        <taxon>Bacteria</taxon>
        <taxon>Bacillati</taxon>
        <taxon>Actinomycetota</taxon>
        <taxon>Actinomycetes</taxon>
        <taxon>Kitasatosporales</taxon>
        <taxon>Streptomycetaceae</taxon>
        <taxon>Streptomyces</taxon>
    </lineage>
</organism>
<protein>
    <recommendedName>
        <fullName evidence="5">Gram-positive cocci surface proteins LPxTG domain-containing protein</fullName>
    </recommendedName>
</protein>
<evidence type="ECO:0000256" key="1">
    <source>
        <dbReference type="SAM" id="MobiDB-lite"/>
    </source>
</evidence>
<feature type="signal peptide" evidence="3">
    <location>
        <begin position="1"/>
        <end position="33"/>
    </location>
</feature>
<feature type="chain" id="PRO_5043818067" description="Gram-positive cocci surface proteins LPxTG domain-containing protein" evidence="3">
    <location>
        <begin position="34"/>
        <end position="109"/>
    </location>
</feature>
<dbReference type="AlphaFoldDB" id="A0AAU8IUC7"/>